<organism evidence="1 2">
    <name type="scientific">Dreissena polymorpha</name>
    <name type="common">Zebra mussel</name>
    <name type="synonym">Mytilus polymorpha</name>
    <dbReference type="NCBI Taxonomy" id="45954"/>
    <lineage>
        <taxon>Eukaryota</taxon>
        <taxon>Metazoa</taxon>
        <taxon>Spiralia</taxon>
        <taxon>Lophotrochozoa</taxon>
        <taxon>Mollusca</taxon>
        <taxon>Bivalvia</taxon>
        <taxon>Autobranchia</taxon>
        <taxon>Heteroconchia</taxon>
        <taxon>Euheterodonta</taxon>
        <taxon>Imparidentia</taxon>
        <taxon>Neoheterodontei</taxon>
        <taxon>Myida</taxon>
        <taxon>Dreissenoidea</taxon>
        <taxon>Dreissenidae</taxon>
        <taxon>Dreissena</taxon>
    </lineage>
</organism>
<dbReference type="AlphaFoldDB" id="A0A9D4N7A5"/>
<comment type="caution">
    <text evidence="1">The sequence shown here is derived from an EMBL/GenBank/DDBJ whole genome shotgun (WGS) entry which is preliminary data.</text>
</comment>
<evidence type="ECO:0000313" key="1">
    <source>
        <dbReference type="EMBL" id="KAH3889136.1"/>
    </source>
</evidence>
<dbReference type="EMBL" id="JAIWYP010000001">
    <property type="protein sequence ID" value="KAH3889136.1"/>
    <property type="molecule type" value="Genomic_DNA"/>
</dbReference>
<reference evidence="1" key="2">
    <citation type="submission" date="2020-11" db="EMBL/GenBank/DDBJ databases">
        <authorList>
            <person name="McCartney M.A."/>
            <person name="Auch B."/>
            <person name="Kono T."/>
            <person name="Mallez S."/>
            <person name="Becker A."/>
            <person name="Gohl D.M."/>
            <person name="Silverstein K.A.T."/>
            <person name="Koren S."/>
            <person name="Bechman K.B."/>
            <person name="Herman A."/>
            <person name="Abrahante J.E."/>
            <person name="Garbe J."/>
        </authorList>
    </citation>
    <scope>NUCLEOTIDE SEQUENCE</scope>
    <source>
        <strain evidence="1">Duluth1</strain>
        <tissue evidence="1">Whole animal</tissue>
    </source>
</reference>
<dbReference type="Proteomes" id="UP000828390">
    <property type="component" value="Unassembled WGS sequence"/>
</dbReference>
<proteinExistence type="predicted"/>
<sequence>MEVLCSLPGAIYWALCPLARILTYNFCSLPGAIYWALSTSGDHSKLCLLTSGNNNIPFLAVCKAFS</sequence>
<name>A0A9D4N7A5_DREPO</name>
<protein>
    <submittedName>
        <fullName evidence="1">Uncharacterized protein</fullName>
    </submittedName>
</protein>
<reference evidence="1" key="1">
    <citation type="journal article" date="2019" name="bioRxiv">
        <title>The Genome of the Zebra Mussel, Dreissena polymorpha: A Resource for Invasive Species Research.</title>
        <authorList>
            <person name="McCartney M.A."/>
            <person name="Auch B."/>
            <person name="Kono T."/>
            <person name="Mallez S."/>
            <person name="Zhang Y."/>
            <person name="Obille A."/>
            <person name="Becker A."/>
            <person name="Abrahante J.E."/>
            <person name="Garbe J."/>
            <person name="Badalamenti J.P."/>
            <person name="Herman A."/>
            <person name="Mangelson H."/>
            <person name="Liachko I."/>
            <person name="Sullivan S."/>
            <person name="Sone E.D."/>
            <person name="Koren S."/>
            <person name="Silverstein K.A.T."/>
            <person name="Beckman K.B."/>
            <person name="Gohl D.M."/>
        </authorList>
    </citation>
    <scope>NUCLEOTIDE SEQUENCE</scope>
    <source>
        <strain evidence="1">Duluth1</strain>
        <tissue evidence="1">Whole animal</tissue>
    </source>
</reference>
<gene>
    <name evidence="1" type="ORF">DPMN_013186</name>
</gene>
<keyword evidence="2" id="KW-1185">Reference proteome</keyword>
<evidence type="ECO:0000313" key="2">
    <source>
        <dbReference type="Proteomes" id="UP000828390"/>
    </source>
</evidence>
<accession>A0A9D4N7A5</accession>